<evidence type="ECO:0000256" key="1">
    <source>
        <dbReference type="SAM" id="MobiDB-lite"/>
    </source>
</evidence>
<name>A0A1Y1WEZ1_9FUNG</name>
<dbReference type="EMBL" id="MCFD01000003">
    <property type="protein sequence ID" value="ORX72111.1"/>
    <property type="molecule type" value="Genomic_DNA"/>
</dbReference>
<comment type="caution">
    <text evidence="2">The sequence shown here is derived from an EMBL/GenBank/DDBJ whole genome shotgun (WGS) entry which is preliminary data.</text>
</comment>
<dbReference type="RefSeq" id="XP_040745535.1">
    <property type="nucleotide sequence ID" value="XM_040886808.1"/>
</dbReference>
<feature type="compositionally biased region" description="Low complexity" evidence="1">
    <location>
        <begin position="129"/>
        <end position="140"/>
    </location>
</feature>
<gene>
    <name evidence="2" type="ORF">DL89DRAFT_265756</name>
</gene>
<proteinExistence type="predicted"/>
<accession>A0A1Y1WEZ1</accession>
<dbReference type="GeneID" id="63803456"/>
<protein>
    <submittedName>
        <fullName evidence="2">Uncharacterized protein</fullName>
    </submittedName>
</protein>
<evidence type="ECO:0000313" key="3">
    <source>
        <dbReference type="Proteomes" id="UP000193922"/>
    </source>
</evidence>
<keyword evidence="3" id="KW-1185">Reference proteome</keyword>
<feature type="region of interest" description="Disordered" evidence="1">
    <location>
        <begin position="1"/>
        <end position="59"/>
    </location>
</feature>
<feature type="region of interest" description="Disordered" evidence="1">
    <location>
        <begin position="201"/>
        <end position="263"/>
    </location>
</feature>
<organism evidence="2 3">
    <name type="scientific">Linderina pennispora</name>
    <dbReference type="NCBI Taxonomy" id="61395"/>
    <lineage>
        <taxon>Eukaryota</taxon>
        <taxon>Fungi</taxon>
        <taxon>Fungi incertae sedis</taxon>
        <taxon>Zoopagomycota</taxon>
        <taxon>Kickxellomycotina</taxon>
        <taxon>Kickxellomycetes</taxon>
        <taxon>Kickxellales</taxon>
        <taxon>Kickxellaceae</taxon>
        <taxon>Linderina</taxon>
    </lineage>
</organism>
<reference evidence="2 3" key="1">
    <citation type="submission" date="2016-07" db="EMBL/GenBank/DDBJ databases">
        <title>Pervasive Adenine N6-methylation of Active Genes in Fungi.</title>
        <authorList>
            <consortium name="DOE Joint Genome Institute"/>
            <person name="Mondo S.J."/>
            <person name="Dannebaum R.O."/>
            <person name="Kuo R.C."/>
            <person name="Labutti K."/>
            <person name="Haridas S."/>
            <person name="Kuo A."/>
            <person name="Salamov A."/>
            <person name="Ahrendt S.R."/>
            <person name="Lipzen A."/>
            <person name="Sullivan W."/>
            <person name="Andreopoulos W.B."/>
            <person name="Clum A."/>
            <person name="Lindquist E."/>
            <person name="Daum C."/>
            <person name="Ramamoorthy G.K."/>
            <person name="Gryganskyi A."/>
            <person name="Culley D."/>
            <person name="Magnuson J.K."/>
            <person name="James T.Y."/>
            <person name="O'Malley M.A."/>
            <person name="Stajich J.E."/>
            <person name="Spatafora J.W."/>
            <person name="Visel A."/>
            <person name="Grigoriev I.V."/>
        </authorList>
    </citation>
    <scope>NUCLEOTIDE SEQUENCE [LARGE SCALE GENOMIC DNA]</scope>
    <source>
        <strain evidence="2 3">ATCC 12442</strain>
    </source>
</reference>
<feature type="region of interest" description="Disordered" evidence="1">
    <location>
        <begin position="111"/>
        <end position="143"/>
    </location>
</feature>
<sequence length="426" mass="45740">MSYPRRQPQSQPPPPQRGTRLRHPARRGTTAAAGNARAPPNDASASRQQHGGGAGILADLNSLHDQRNRDIHAVFATATPLDSLSESVCVSGHLTPTDQWVAVGNASSGVISLTSSDNEEDRPDSAIGAPPQESQAQESQTSEFGIGFSVPVDAQYRDVRPASMPVPQYTRLASSSHDPFDATPEDPAQTVHMLRESVASMLTAGSSSSSATSSANPARRHSRQLARFDRRRQQHQQQDVPRSPSHLSKVSEPCYPSGQRRPTVDFDHFSEIALSSSSPPQHPHPTMFPPYEEYHSQAGRVGMQAWQDSSSTNNRVVDATAQNAQQLSFRRRTNTSGSMNSENDAIVPSHYLPVDPRLASISSVNTRSPFASIQTISPVILPYNDGPGVRGCHVSQACAGRGGPGPGNSVSQWNICQPGEDSAAKV</sequence>
<feature type="compositionally biased region" description="Low complexity" evidence="1">
    <location>
        <begin position="27"/>
        <end position="41"/>
    </location>
</feature>
<dbReference type="Proteomes" id="UP000193922">
    <property type="component" value="Unassembled WGS sequence"/>
</dbReference>
<dbReference type="AlphaFoldDB" id="A0A1Y1WEZ1"/>
<feature type="non-terminal residue" evidence="2">
    <location>
        <position position="426"/>
    </location>
</feature>
<feature type="compositionally biased region" description="Basic residues" evidence="1">
    <location>
        <begin position="218"/>
        <end position="234"/>
    </location>
</feature>
<evidence type="ECO:0000313" key="2">
    <source>
        <dbReference type="EMBL" id="ORX72111.1"/>
    </source>
</evidence>
<feature type="compositionally biased region" description="Low complexity" evidence="1">
    <location>
        <begin position="201"/>
        <end position="215"/>
    </location>
</feature>
<dbReference type="OrthoDB" id="5598420at2759"/>